<dbReference type="InterPro" id="IPR051678">
    <property type="entry name" value="AGP_Transferase"/>
</dbReference>
<evidence type="ECO:0000256" key="1">
    <source>
        <dbReference type="SAM" id="MobiDB-lite"/>
    </source>
</evidence>
<dbReference type="OMA" id="IVDWDMA"/>
<dbReference type="PANTHER" id="PTHR21310">
    <property type="entry name" value="AMINOGLYCOSIDE PHOSPHOTRANSFERASE-RELATED-RELATED"/>
    <property type="match status" value="1"/>
</dbReference>
<dbReference type="Pfam" id="PF01636">
    <property type="entry name" value="APH"/>
    <property type="match status" value="1"/>
</dbReference>
<dbReference type="EMBL" id="KZ107838">
    <property type="protein sequence ID" value="OSS55172.1"/>
    <property type="molecule type" value="Genomic_DNA"/>
</dbReference>
<evidence type="ECO:0000313" key="3">
    <source>
        <dbReference type="EMBL" id="OSS55172.1"/>
    </source>
</evidence>
<accession>A0A1Y2MGQ1</accession>
<evidence type="ECO:0000259" key="2">
    <source>
        <dbReference type="Pfam" id="PF01636"/>
    </source>
</evidence>
<dbReference type="InterPro" id="IPR011009">
    <property type="entry name" value="Kinase-like_dom_sf"/>
</dbReference>
<name>A0A1Y2MGQ1_EPING</name>
<gene>
    <name evidence="3" type="ORF">B5807_00810</name>
</gene>
<feature type="domain" description="Aminoglycoside phosphotransferase" evidence="2">
    <location>
        <begin position="116"/>
        <end position="348"/>
    </location>
</feature>
<dbReference type="Gene3D" id="3.90.1200.10">
    <property type="match status" value="1"/>
</dbReference>
<feature type="region of interest" description="Disordered" evidence="1">
    <location>
        <begin position="1"/>
        <end position="44"/>
    </location>
</feature>
<organism evidence="3 4">
    <name type="scientific">Epicoccum nigrum</name>
    <name type="common">Soil fungus</name>
    <name type="synonym">Epicoccum purpurascens</name>
    <dbReference type="NCBI Taxonomy" id="105696"/>
    <lineage>
        <taxon>Eukaryota</taxon>
        <taxon>Fungi</taxon>
        <taxon>Dikarya</taxon>
        <taxon>Ascomycota</taxon>
        <taxon>Pezizomycotina</taxon>
        <taxon>Dothideomycetes</taxon>
        <taxon>Pleosporomycetidae</taxon>
        <taxon>Pleosporales</taxon>
        <taxon>Pleosporineae</taxon>
        <taxon>Didymellaceae</taxon>
        <taxon>Epicoccum</taxon>
    </lineage>
</organism>
<sequence>MALKADSSAGPHTSQPSKDDSSLSSDSSSGGIGIGSTEQEDQSSAVPTGIIYDYLSPEVLCGRAEQLLVDLLPGIESSEDFQVEYIGMGSYHKVVGFKVPMPKAATDDTDKPLFEGGEYVIRIEREDRTNQVNMERDVAILNGLAGKIDIPIPRVLMFDLGKTNPLNAAYTIATRLPGITLETFAEDEWLTTEQYCCIVENVTSIVERLASITAPYPGLITSSHSDGIDQSICPSGIPMVMFDLPFDTLPLTTLANPTPLTFMLALVDLWTTYEAADLPSEDGNFASWMKIKAIIHALSHHDILGSTFHLVHGDLAPRNILGHVVDDSTINITGVVDWDFASFAPPFCTYRAPLCMWTGGEDDANEWCEPEVLDAFKAVASPVYLKYVFSEEVAIARKVWAVLREGMVGEYRRTFAKMVFQDWDEFLLKGRVVDATS</sequence>
<keyword evidence="4" id="KW-1185">Reference proteome</keyword>
<reference evidence="3 4" key="1">
    <citation type="journal article" date="2017" name="Genome Announc.">
        <title>Genome sequence of the saprophytic ascomycete Epicoccum nigrum ICMP 19927 strain isolated from New Zealand.</title>
        <authorList>
            <person name="Fokin M."/>
            <person name="Fleetwood D."/>
            <person name="Weir B.S."/>
            <person name="Villas-Boas S.G."/>
        </authorList>
    </citation>
    <scope>NUCLEOTIDE SEQUENCE [LARGE SCALE GENOMIC DNA]</scope>
    <source>
        <strain evidence="3 4">ICMP 19927</strain>
    </source>
</reference>
<dbReference type="SUPFAM" id="SSF56112">
    <property type="entry name" value="Protein kinase-like (PK-like)"/>
    <property type="match status" value="1"/>
</dbReference>
<dbReference type="InParanoid" id="A0A1Y2MGQ1"/>
<dbReference type="InterPro" id="IPR002575">
    <property type="entry name" value="Aminoglycoside_PTrfase"/>
</dbReference>
<protein>
    <recommendedName>
        <fullName evidence="2">Aminoglycoside phosphotransferase domain-containing protein</fullName>
    </recommendedName>
</protein>
<proteinExistence type="predicted"/>
<evidence type="ECO:0000313" key="4">
    <source>
        <dbReference type="Proteomes" id="UP000193240"/>
    </source>
</evidence>
<dbReference type="PANTHER" id="PTHR21310:SF56">
    <property type="entry name" value="AMINOGLYCOSIDE PHOSPHOTRANSFERASE DOMAIN-CONTAINING PROTEIN"/>
    <property type="match status" value="1"/>
</dbReference>
<dbReference type="Proteomes" id="UP000193240">
    <property type="component" value="Unassembled WGS sequence"/>
</dbReference>
<dbReference type="AlphaFoldDB" id="A0A1Y2MGQ1"/>